<organism evidence="2 3">
    <name type="scientific">Undibacterium piscinae</name>
    <dbReference type="NCBI Taxonomy" id="2495591"/>
    <lineage>
        <taxon>Bacteria</taxon>
        <taxon>Pseudomonadati</taxon>
        <taxon>Pseudomonadota</taxon>
        <taxon>Betaproteobacteria</taxon>
        <taxon>Burkholderiales</taxon>
        <taxon>Oxalobacteraceae</taxon>
        <taxon>Undibacterium</taxon>
    </lineage>
</organism>
<keyword evidence="3" id="KW-1185">Reference proteome</keyword>
<proteinExistence type="predicted"/>
<dbReference type="Gene3D" id="3.40.50.1820">
    <property type="entry name" value="alpha/beta hydrolase"/>
    <property type="match status" value="1"/>
</dbReference>
<accession>A0A6M4A4Z6</accession>
<evidence type="ECO:0000313" key="3">
    <source>
        <dbReference type="Proteomes" id="UP000274350"/>
    </source>
</evidence>
<dbReference type="InterPro" id="IPR029058">
    <property type="entry name" value="AB_hydrolase_fold"/>
</dbReference>
<keyword evidence="2" id="KW-0378">Hydrolase</keyword>
<dbReference type="AlphaFoldDB" id="A0A6M4A4Z6"/>
<gene>
    <name evidence="2" type="ORF">EJG51_010430</name>
</gene>
<dbReference type="GO" id="GO:0016787">
    <property type="term" value="F:hydrolase activity"/>
    <property type="evidence" value="ECO:0007669"/>
    <property type="project" value="UniProtKB-KW"/>
</dbReference>
<dbReference type="SUPFAM" id="SSF53474">
    <property type="entry name" value="alpha/beta-Hydrolases"/>
    <property type="match status" value="1"/>
</dbReference>
<dbReference type="Proteomes" id="UP000274350">
    <property type="component" value="Chromosome"/>
</dbReference>
<evidence type="ECO:0000313" key="2">
    <source>
        <dbReference type="EMBL" id="QJQ06205.1"/>
    </source>
</evidence>
<sequence length="245" mass="26466">MSAPTSTLNSPAVPPLTLLLIPGFMCDASLWQAMLPALSAIAPVRFADINEGGSIEAMAVRIAATLPERCVLIGFSLGGYVARRVAYLAPDKLAGLVLLNTSARASTAQELSRNQQQISMSQLYPFKGQTLTALKRALHPDRTDDAALLAHLQAMSLNLGKEVFLRQLGLVRHDGHAELAQITCPGLVISSRNDQMRAIEEAGKLTNGLPDSKLHILEDCGHMSPLEQPEIVCQLLRDWLQSKLA</sequence>
<reference evidence="2 3" key="1">
    <citation type="journal article" date="2019" name="Int. J. Syst. Evol. Microbiol.">
        <title>Undibacterium piscinae sp. nov., isolated from Korean shiner intestine.</title>
        <authorList>
            <person name="Lee S.Y."/>
            <person name="Kang W."/>
            <person name="Kim P.S."/>
            <person name="Kim H.S."/>
            <person name="Sung H."/>
            <person name="Shin N.R."/>
            <person name="Whon T.W."/>
            <person name="Yun J.H."/>
            <person name="Lee J.Y."/>
            <person name="Lee J.Y."/>
            <person name="Jung M.J."/>
            <person name="Jeong Y.S."/>
            <person name="Tak E.J."/>
            <person name="Han J.E."/>
            <person name="Hyun D.W."/>
            <person name="Kang M.S."/>
            <person name="Lee K.E."/>
            <person name="Lee B.H."/>
            <person name="Bae J.W."/>
        </authorList>
    </citation>
    <scope>NUCLEOTIDE SEQUENCE [LARGE SCALE GENOMIC DNA]</scope>
    <source>
        <strain evidence="2 3">S11R28</strain>
    </source>
</reference>
<feature type="domain" description="AB hydrolase-1" evidence="1">
    <location>
        <begin position="19"/>
        <end position="233"/>
    </location>
</feature>
<evidence type="ECO:0000259" key="1">
    <source>
        <dbReference type="Pfam" id="PF12697"/>
    </source>
</evidence>
<dbReference type="KEGG" id="upi:EJG51_010430"/>
<dbReference type="EMBL" id="CP051152">
    <property type="protein sequence ID" value="QJQ06205.1"/>
    <property type="molecule type" value="Genomic_DNA"/>
</dbReference>
<dbReference type="InterPro" id="IPR000073">
    <property type="entry name" value="AB_hydrolase_1"/>
</dbReference>
<dbReference type="InterPro" id="IPR050266">
    <property type="entry name" value="AB_hydrolase_sf"/>
</dbReference>
<name>A0A6M4A4Z6_9BURK</name>
<dbReference type="Pfam" id="PF12697">
    <property type="entry name" value="Abhydrolase_6"/>
    <property type="match status" value="1"/>
</dbReference>
<dbReference type="OrthoDB" id="2086224at2"/>
<protein>
    <submittedName>
        <fullName evidence="2">Alpha/beta hydrolase</fullName>
    </submittedName>
</protein>
<dbReference type="PANTHER" id="PTHR43798">
    <property type="entry name" value="MONOACYLGLYCEROL LIPASE"/>
    <property type="match status" value="1"/>
</dbReference>